<dbReference type="AlphaFoldDB" id="A0A923HZF0"/>
<dbReference type="InterPro" id="IPR051531">
    <property type="entry name" value="N-acetyltransferase"/>
</dbReference>
<evidence type="ECO:0000259" key="4">
    <source>
        <dbReference type="PROSITE" id="PS51186"/>
    </source>
</evidence>
<sequence>MRSHLQLRTDQPHIILRDLQRSDAAAWYAYLQLPQTIEHTSWNLRDLQDLLPQFDLFASSEAGSQIRLAIIDERDGRLLGTIGFHTISVPNRSAELSYDLDPAYWGQGIAASAARALLTWAYSEMGWVRIQATVLPSNLASIRVLEKLGFEREGLLRSFRQVRGVAGDFLMYSRLTQDA</sequence>
<dbReference type="InterPro" id="IPR000182">
    <property type="entry name" value="GNAT_dom"/>
</dbReference>
<name>A0A923HZF0_9BURK</name>
<protein>
    <submittedName>
        <fullName evidence="5">GNAT family N-acetyltransferase</fullName>
    </submittedName>
</protein>
<keyword evidence="1" id="KW-0808">Transferase</keyword>
<evidence type="ECO:0000256" key="3">
    <source>
        <dbReference type="ARBA" id="ARBA00038502"/>
    </source>
</evidence>
<feature type="domain" description="N-acetyltransferase" evidence="4">
    <location>
        <begin position="14"/>
        <end position="176"/>
    </location>
</feature>
<dbReference type="SUPFAM" id="SSF55729">
    <property type="entry name" value="Acyl-CoA N-acyltransferases (Nat)"/>
    <property type="match status" value="1"/>
</dbReference>
<dbReference type="GO" id="GO:0016747">
    <property type="term" value="F:acyltransferase activity, transferring groups other than amino-acyl groups"/>
    <property type="evidence" value="ECO:0007669"/>
    <property type="project" value="InterPro"/>
</dbReference>
<gene>
    <name evidence="5" type="ORF">H8K47_06445</name>
</gene>
<comment type="similarity">
    <text evidence="3">Belongs to the acetyltransferase family. RimJ subfamily.</text>
</comment>
<comment type="caution">
    <text evidence="5">The sequence shown here is derived from an EMBL/GenBank/DDBJ whole genome shotgun (WGS) entry which is preliminary data.</text>
</comment>
<organism evidence="5 6">
    <name type="scientific">Undibacterium rugosum</name>
    <dbReference type="NCBI Taxonomy" id="2762291"/>
    <lineage>
        <taxon>Bacteria</taxon>
        <taxon>Pseudomonadati</taxon>
        <taxon>Pseudomonadota</taxon>
        <taxon>Betaproteobacteria</taxon>
        <taxon>Burkholderiales</taxon>
        <taxon>Oxalobacteraceae</taxon>
        <taxon>Undibacterium</taxon>
    </lineage>
</organism>
<evidence type="ECO:0000256" key="1">
    <source>
        <dbReference type="ARBA" id="ARBA00022679"/>
    </source>
</evidence>
<dbReference type="Gene3D" id="3.40.630.30">
    <property type="match status" value="1"/>
</dbReference>
<dbReference type="Pfam" id="PF13302">
    <property type="entry name" value="Acetyltransf_3"/>
    <property type="match status" value="1"/>
</dbReference>
<dbReference type="PANTHER" id="PTHR43792">
    <property type="entry name" value="GNAT FAMILY, PUTATIVE (AFU_ORTHOLOGUE AFUA_3G00765)-RELATED-RELATED"/>
    <property type="match status" value="1"/>
</dbReference>
<dbReference type="InterPro" id="IPR016181">
    <property type="entry name" value="Acyl_CoA_acyltransferase"/>
</dbReference>
<dbReference type="CDD" id="cd04301">
    <property type="entry name" value="NAT_SF"/>
    <property type="match status" value="1"/>
</dbReference>
<evidence type="ECO:0000313" key="6">
    <source>
        <dbReference type="Proteomes" id="UP000612361"/>
    </source>
</evidence>
<accession>A0A923HZF0</accession>
<evidence type="ECO:0000256" key="2">
    <source>
        <dbReference type="ARBA" id="ARBA00023315"/>
    </source>
</evidence>
<dbReference type="PANTHER" id="PTHR43792:SF8">
    <property type="entry name" value="[RIBOSOMAL PROTEIN US5]-ALANINE N-ACETYLTRANSFERASE"/>
    <property type="match status" value="1"/>
</dbReference>
<dbReference type="PROSITE" id="PS51186">
    <property type="entry name" value="GNAT"/>
    <property type="match status" value="1"/>
</dbReference>
<dbReference type="EMBL" id="JACOGG010000005">
    <property type="protein sequence ID" value="MBC3934994.1"/>
    <property type="molecule type" value="Genomic_DNA"/>
</dbReference>
<keyword evidence="6" id="KW-1185">Reference proteome</keyword>
<evidence type="ECO:0000313" key="5">
    <source>
        <dbReference type="EMBL" id="MBC3934994.1"/>
    </source>
</evidence>
<reference evidence="5" key="1">
    <citation type="submission" date="2020-08" db="EMBL/GenBank/DDBJ databases">
        <title>Novel species isolated from subtropical streams in China.</title>
        <authorList>
            <person name="Lu H."/>
        </authorList>
    </citation>
    <scope>NUCLEOTIDE SEQUENCE</scope>
    <source>
        <strain evidence="5">CY7W</strain>
    </source>
</reference>
<proteinExistence type="inferred from homology"/>
<dbReference type="RefSeq" id="WP_186880589.1">
    <property type="nucleotide sequence ID" value="NZ_JACOGG010000005.1"/>
</dbReference>
<dbReference type="Proteomes" id="UP000612361">
    <property type="component" value="Unassembled WGS sequence"/>
</dbReference>
<keyword evidence="2" id="KW-0012">Acyltransferase</keyword>